<dbReference type="InterPro" id="IPR037249">
    <property type="entry name" value="TAFH/NHR1_dom_sf"/>
</dbReference>
<dbReference type="GO" id="GO:0016251">
    <property type="term" value="F:RNA polymerase II general transcription initiation factor activity"/>
    <property type="evidence" value="ECO:0007669"/>
    <property type="project" value="TreeGrafter"/>
</dbReference>
<dbReference type="PROSITE" id="PS51513">
    <property type="entry name" value="FFD"/>
    <property type="match status" value="1"/>
</dbReference>
<comment type="caution">
    <text evidence="15">The sequence shown here is derived from an EMBL/GenBank/DDBJ whole genome shotgun (WGS) entry which is preliminary data.</text>
</comment>
<dbReference type="SUPFAM" id="SSF50182">
    <property type="entry name" value="Sm-like ribonucleoproteins"/>
    <property type="match status" value="1"/>
</dbReference>
<evidence type="ECO:0000313" key="16">
    <source>
        <dbReference type="Proteomes" id="UP001142055"/>
    </source>
</evidence>
<keyword evidence="4" id="KW-0805">Transcription regulation</keyword>
<dbReference type="InterPro" id="IPR008506">
    <property type="entry name" value="SND2/TMEM208"/>
</dbReference>
<dbReference type="SMART" id="SM01271">
    <property type="entry name" value="LSM14"/>
    <property type="match status" value="1"/>
</dbReference>
<comment type="subcellular location">
    <subcellularLocation>
        <location evidence="1">Nucleus</location>
    </subcellularLocation>
</comment>
<feature type="compositionally biased region" description="Polar residues" evidence="9">
    <location>
        <begin position="966"/>
        <end position="984"/>
    </location>
</feature>
<dbReference type="InterPro" id="IPR047575">
    <property type="entry name" value="Sm"/>
</dbReference>
<dbReference type="SUPFAM" id="SSF158553">
    <property type="entry name" value="TAFH domain-like"/>
    <property type="match status" value="1"/>
</dbReference>
<protein>
    <recommendedName>
        <fullName evidence="17">Transmembrane protein 208</fullName>
    </recommendedName>
</protein>
<keyword evidence="16" id="KW-1185">Reference proteome</keyword>
<feature type="domain" description="TAFH" evidence="11">
    <location>
        <begin position="283"/>
        <end position="379"/>
    </location>
</feature>
<dbReference type="SMART" id="SM01199">
    <property type="entry name" value="FDF"/>
    <property type="match status" value="1"/>
</dbReference>
<feature type="compositionally biased region" description="Low complexity" evidence="9">
    <location>
        <begin position="953"/>
        <end position="965"/>
    </location>
</feature>
<feature type="region of interest" description="Disordered" evidence="9">
    <location>
        <begin position="1495"/>
        <end position="1516"/>
    </location>
</feature>
<dbReference type="GO" id="GO:0003677">
    <property type="term" value="F:DNA binding"/>
    <property type="evidence" value="ECO:0007669"/>
    <property type="project" value="TreeGrafter"/>
</dbReference>
<feature type="compositionally biased region" description="Low complexity" evidence="9">
    <location>
        <begin position="570"/>
        <end position="592"/>
    </location>
</feature>
<dbReference type="Pfam" id="PF09532">
    <property type="entry name" value="FDF"/>
    <property type="match status" value="1"/>
</dbReference>
<dbReference type="Pfam" id="PF05620">
    <property type="entry name" value="TMEM208_SND2"/>
    <property type="match status" value="1"/>
</dbReference>
<feature type="domain" description="FFD box profile" evidence="12">
    <location>
        <begin position="1230"/>
        <end position="1246"/>
    </location>
</feature>
<dbReference type="InterPro" id="IPR009072">
    <property type="entry name" value="Histone-fold"/>
</dbReference>
<feature type="short sequence motif" description="TFG box" evidence="8">
    <location>
        <begin position="1254"/>
        <end position="1274"/>
    </location>
</feature>
<dbReference type="InterPro" id="IPR025609">
    <property type="entry name" value="Lsm14-like_N"/>
</dbReference>
<dbReference type="PROSITE" id="PS51119">
    <property type="entry name" value="TAFH"/>
    <property type="match status" value="1"/>
</dbReference>
<organism evidence="15 16">
    <name type="scientific">Blomia tropicalis</name>
    <name type="common">Mite</name>
    <dbReference type="NCBI Taxonomy" id="40697"/>
    <lineage>
        <taxon>Eukaryota</taxon>
        <taxon>Metazoa</taxon>
        <taxon>Ecdysozoa</taxon>
        <taxon>Arthropoda</taxon>
        <taxon>Chelicerata</taxon>
        <taxon>Arachnida</taxon>
        <taxon>Acari</taxon>
        <taxon>Acariformes</taxon>
        <taxon>Sarcoptiformes</taxon>
        <taxon>Astigmata</taxon>
        <taxon>Glycyphagoidea</taxon>
        <taxon>Echimyopodidae</taxon>
        <taxon>Blomia</taxon>
    </lineage>
</organism>
<dbReference type="Proteomes" id="UP001142055">
    <property type="component" value="Chromosome 2"/>
</dbReference>
<evidence type="ECO:0000259" key="11">
    <source>
        <dbReference type="PROSITE" id="PS51119"/>
    </source>
</evidence>
<name>A0A9Q0RN39_BLOTA</name>
<feature type="domain" description="Sm" evidence="14">
    <location>
        <begin position="850"/>
        <end position="936"/>
    </location>
</feature>
<feature type="domain" description="TFG box profile" evidence="13">
    <location>
        <begin position="1254"/>
        <end position="1274"/>
    </location>
</feature>
<feature type="transmembrane region" description="Helical" evidence="10">
    <location>
        <begin position="1362"/>
        <end position="1384"/>
    </location>
</feature>
<feature type="region of interest" description="Disordered" evidence="9">
    <location>
        <begin position="1092"/>
        <end position="1138"/>
    </location>
</feature>
<dbReference type="GO" id="GO:0005669">
    <property type="term" value="C:transcription factor TFIID complex"/>
    <property type="evidence" value="ECO:0007669"/>
    <property type="project" value="InterPro"/>
</dbReference>
<keyword evidence="10" id="KW-0812">Transmembrane</keyword>
<gene>
    <name evidence="15" type="ORF">RDWZM_005962</name>
</gene>
<feature type="region of interest" description="Disordered" evidence="9">
    <location>
        <begin position="953"/>
        <end position="1079"/>
    </location>
</feature>
<feature type="compositionally biased region" description="Low complexity" evidence="9">
    <location>
        <begin position="509"/>
        <end position="523"/>
    </location>
</feature>
<dbReference type="SUPFAM" id="SSF47113">
    <property type="entry name" value="Histone-fold"/>
    <property type="match status" value="1"/>
</dbReference>
<feature type="compositionally biased region" description="Low complexity" evidence="9">
    <location>
        <begin position="1026"/>
        <end position="1042"/>
    </location>
</feature>
<evidence type="ECO:0000256" key="8">
    <source>
        <dbReference type="PROSITE-ProRule" id="PRU00869"/>
    </source>
</evidence>
<evidence type="ECO:0000256" key="6">
    <source>
        <dbReference type="ARBA" id="ARBA00023242"/>
    </source>
</evidence>
<feature type="region of interest" description="Disordered" evidence="9">
    <location>
        <begin position="1281"/>
        <end position="1349"/>
    </location>
</feature>
<evidence type="ECO:0000256" key="5">
    <source>
        <dbReference type="ARBA" id="ARBA00023163"/>
    </source>
</evidence>
<comment type="similarity">
    <text evidence="2">Belongs to the TAF4 family.</text>
</comment>
<accession>A0A9Q0RN39</accession>
<evidence type="ECO:0000259" key="13">
    <source>
        <dbReference type="PROSITE" id="PS51536"/>
    </source>
</evidence>
<sequence>MQHQQPSPQAMMIQTTKDGQIFMPLNKGETQIRGPNMSPNTSQPTVQLSTGQQLVLGPRPGQPTQLTMPQGPGGNVIQLVGVNSPSRPTLSGVPVSGTGGTPIFSIHGPGKTQMVGPRVLTLPTNLGIPGARTMLFKTDSGVQMFTIGQQQGPVGPTTNTTIRLQTGTGPQTIALPVGATNSPGATIRTQMPMVVPTSMATSIQQQQQQSHVKISQQGASITTHAVLNSGMISSPVIPTSLTNNGTNNNNNSGCNIPTNTPITVQTSTANSQAASAAPSQMSPTTAKKKCKNFLSTLIRLATDQPEMVAINVKALIQGLVDDSIQPEDFTNQLQKELNSSPQPCLVPFLKKSLPYLRYSLLKEELTIEGVRPPHSSNLTITSAGTAVATGTAHAMAPHTLTQMQHLGPRQQQPPQQQIQQTVRLITPSGQINPNLLSAGMHGTPQILTSLSSGTLGPPLVLSSVAGANMAGQTLLTTNSTLNHHLPNHMSTATNLTPSRMPPPMHQSLPSTHQPQIHHQQSSPMVPISQPPPVRTSTPSKSKSASKSKAKEKAEKKNAVVHMANCTFANSGTTPSFSSTGPTTGTVGPAAPGEKTTSSFRDDDDINDVAAMGGVNLQEESQRILAGNAEIIGQQIRSCKDDPPFLPKTPLHNQINSILKRYGLVDCTQEVVALVSHAAQERLKTMVEKLGVIAEHRQEQLKNNSQYEVLQDVKAQVQFLQELDRIEKKRHEEQEREVLIRAAKSRSKMDDPDHIAIKARAKEMQRLEMEEIRQREANETALQAIGFPKKRMKTSDTIGSLGSNSTLNSGNTLSGGQLSSTSASSVIGAGATNSLFSSYPSKPLKRIKRVTMKDVLFMMEHDKVTIRSHSLYKTYTRYEGILYTIDPKESTIALAKVRSFGSEDRPVERPVPPRDDIFEFIIFRASDIKDLIVDDPPPAPALTDPAIIQAQHTTSTSFPTSFSQSSINNATAPAASQSGSQSNPLQLAKGTTSSATTKSSEAQVDSGKSKPSTSNQSVPQVYSKIVSGGSSSSQPKQPSQRQQNVPFNKQPKPAGEQNQSNQVNQRSNNQSASQQHSNMSNQNGFVRRNQVQNRQAGENQPSNFARNGPSGQQQHQGFRQFNNRPSFGAPRGAGQHFGRGYNRGGFVGRHFIQRTPNQQNGPKFPPLPDGDFDFEKAFADFQILEDKLNAMKLNGGDSVEGDGENVDVIPGIPASAINVAALEQEEAPKEPCYNKAKSFFDSISCEALEREKGAHQRVDWKQERKMNRETFGVVSARRPTFYRTNRGGYRGNFHQQRGGFQNRNYQNRGPRTPTSNSVSSTTNGNGNNRSPPKSATNGGPTKGKQGTKGQKQIFNENKETIKFYQMLSLGFTSFYIIVMLIGSFSGLFTDSIFEFKYLLYIALSISANAISLKMFNSMASAKLEGNTVIDGGLDLNMEGGMAEYFKDLVILNSAIQLFSLYSNYFWLLWLAVPATVTYKVTTSFILPWIFAPAPEVDEEQNEKKQRKLDRKMRRTGQ</sequence>
<dbReference type="InterPro" id="IPR025761">
    <property type="entry name" value="FFD_box"/>
</dbReference>
<feature type="region of interest" description="Disordered" evidence="9">
    <location>
        <begin position="480"/>
        <end position="557"/>
    </location>
</feature>
<dbReference type="InterPro" id="IPR003894">
    <property type="entry name" value="TAFH_NHR1"/>
</dbReference>
<feature type="compositionally biased region" description="Polar residues" evidence="9">
    <location>
        <begin position="1008"/>
        <end position="1019"/>
    </location>
</feature>
<reference evidence="15" key="1">
    <citation type="submission" date="2022-12" db="EMBL/GenBank/DDBJ databases">
        <title>Genome assemblies of Blomia tropicalis.</title>
        <authorList>
            <person name="Cui Y."/>
        </authorList>
    </citation>
    <scope>NUCLEOTIDE SEQUENCE</scope>
    <source>
        <tissue evidence="15">Adult mites</tissue>
    </source>
</reference>
<dbReference type="PANTHER" id="PTHR15138">
    <property type="entry name" value="TRANSCRIPTION INITIATION FACTOR TFIID SUBUNIT 4"/>
    <property type="match status" value="1"/>
</dbReference>
<evidence type="ECO:0000256" key="9">
    <source>
        <dbReference type="SAM" id="MobiDB-lite"/>
    </source>
</evidence>
<dbReference type="CDD" id="cd01736">
    <property type="entry name" value="LSm14_N"/>
    <property type="match status" value="1"/>
</dbReference>
<dbReference type="GO" id="GO:0046982">
    <property type="term" value="F:protein heterodimerization activity"/>
    <property type="evidence" value="ECO:0007669"/>
    <property type="project" value="InterPro"/>
</dbReference>
<evidence type="ECO:0000259" key="14">
    <source>
        <dbReference type="PROSITE" id="PS52002"/>
    </source>
</evidence>
<dbReference type="SMART" id="SM00549">
    <property type="entry name" value="TAFH"/>
    <property type="match status" value="1"/>
</dbReference>
<keyword evidence="5" id="KW-0804">Transcription</keyword>
<dbReference type="InterPro" id="IPR025768">
    <property type="entry name" value="TFG_box"/>
</dbReference>
<dbReference type="Gene3D" id="1.20.120.1110">
    <property type="entry name" value="TAFH/NHR1 domain"/>
    <property type="match status" value="1"/>
</dbReference>
<dbReference type="GO" id="GO:0006367">
    <property type="term" value="P:transcription initiation at RNA polymerase II promoter"/>
    <property type="evidence" value="ECO:0007669"/>
    <property type="project" value="TreeGrafter"/>
</dbReference>
<evidence type="ECO:0000259" key="12">
    <source>
        <dbReference type="PROSITE" id="PS51513"/>
    </source>
</evidence>
<dbReference type="Pfam" id="PF07531">
    <property type="entry name" value="TAFH"/>
    <property type="match status" value="1"/>
</dbReference>
<feature type="compositionally biased region" description="Low complexity" evidence="9">
    <location>
        <begin position="987"/>
        <end position="999"/>
    </location>
</feature>
<evidence type="ECO:0000256" key="4">
    <source>
        <dbReference type="ARBA" id="ARBA00023015"/>
    </source>
</evidence>
<dbReference type="EMBL" id="JAPWDV010000002">
    <property type="protein sequence ID" value="KAJ6220150.1"/>
    <property type="molecule type" value="Genomic_DNA"/>
</dbReference>
<dbReference type="InterPro" id="IPR007900">
    <property type="entry name" value="TAF4_C"/>
</dbReference>
<evidence type="ECO:0000256" key="1">
    <source>
        <dbReference type="ARBA" id="ARBA00004123"/>
    </source>
</evidence>
<dbReference type="PROSITE" id="PS52002">
    <property type="entry name" value="SM"/>
    <property type="match status" value="1"/>
</dbReference>
<dbReference type="InterPro" id="IPR010920">
    <property type="entry name" value="LSM_dom_sf"/>
</dbReference>
<feature type="compositionally biased region" description="Low complexity" evidence="9">
    <location>
        <begin position="1056"/>
        <end position="1079"/>
    </location>
</feature>
<dbReference type="PANTHER" id="PTHR15138:SF14">
    <property type="entry name" value="TRANSCRIPTION INITIATION FACTOR TFIID SUBUNIT 4"/>
    <property type="match status" value="1"/>
</dbReference>
<evidence type="ECO:0000256" key="3">
    <source>
        <dbReference type="ARBA" id="ARBA00010415"/>
    </source>
</evidence>
<dbReference type="Gene3D" id="2.30.30.100">
    <property type="match status" value="1"/>
</dbReference>
<feature type="compositionally biased region" description="Polar residues" evidence="9">
    <location>
        <begin position="1292"/>
        <end position="1308"/>
    </location>
</feature>
<keyword evidence="10" id="KW-1133">Transmembrane helix</keyword>
<feature type="compositionally biased region" description="Basic and acidic residues" evidence="9">
    <location>
        <begin position="548"/>
        <end position="557"/>
    </location>
</feature>
<feature type="transmembrane region" description="Helical" evidence="10">
    <location>
        <begin position="1396"/>
        <end position="1414"/>
    </location>
</feature>
<comment type="similarity">
    <text evidence="3">Belongs to the LSM14 family.</text>
</comment>
<evidence type="ECO:0000256" key="10">
    <source>
        <dbReference type="SAM" id="Phobius"/>
    </source>
</evidence>
<feature type="compositionally biased region" description="Polar residues" evidence="9">
    <location>
        <begin position="1092"/>
        <end position="1124"/>
    </location>
</feature>
<evidence type="ECO:0000313" key="15">
    <source>
        <dbReference type="EMBL" id="KAJ6220150.1"/>
    </source>
</evidence>
<dbReference type="Pfam" id="PF12701">
    <property type="entry name" value="LSM14"/>
    <property type="match status" value="1"/>
</dbReference>
<evidence type="ECO:0000256" key="2">
    <source>
        <dbReference type="ARBA" id="ARBA00006178"/>
    </source>
</evidence>
<keyword evidence="6" id="KW-0539">Nucleus</keyword>
<dbReference type="CDD" id="cd08045">
    <property type="entry name" value="HFD_TAF4"/>
    <property type="match status" value="1"/>
</dbReference>
<dbReference type="Gene3D" id="1.10.20.10">
    <property type="entry name" value="Histone, subunit A"/>
    <property type="match status" value="1"/>
</dbReference>
<feature type="compositionally biased region" description="Low complexity" evidence="9">
    <location>
        <begin position="798"/>
        <end position="822"/>
    </location>
</feature>
<dbReference type="InterPro" id="IPR045144">
    <property type="entry name" value="TAF4"/>
</dbReference>
<feature type="region of interest" description="Disordered" evidence="9">
    <location>
        <begin position="792"/>
        <end position="822"/>
    </location>
</feature>
<feature type="region of interest" description="Disordered" evidence="9">
    <location>
        <begin position="570"/>
        <end position="604"/>
    </location>
</feature>
<feature type="short sequence motif" description="FFD box" evidence="7">
    <location>
        <begin position="1230"/>
        <end position="1246"/>
    </location>
</feature>
<evidence type="ECO:0008006" key="17">
    <source>
        <dbReference type="Google" id="ProtNLM"/>
    </source>
</evidence>
<proteinExistence type="inferred from homology"/>
<dbReference type="Pfam" id="PF05236">
    <property type="entry name" value="TAF4"/>
    <property type="match status" value="1"/>
</dbReference>
<dbReference type="FunFam" id="1.10.20.10:FF:000015">
    <property type="entry name" value="Transcription initiation factor TFIID subunit 4B"/>
    <property type="match status" value="1"/>
</dbReference>
<feature type="compositionally biased region" description="Low complexity" evidence="9">
    <location>
        <begin position="1309"/>
        <end position="1349"/>
    </location>
</feature>
<dbReference type="GO" id="GO:0003723">
    <property type="term" value="F:RNA binding"/>
    <property type="evidence" value="ECO:0007669"/>
    <property type="project" value="InterPro"/>
</dbReference>
<feature type="compositionally biased region" description="Basic residues" evidence="9">
    <location>
        <begin position="1503"/>
        <end position="1516"/>
    </location>
</feature>
<dbReference type="PROSITE" id="PS51536">
    <property type="entry name" value="TFG"/>
    <property type="match status" value="1"/>
</dbReference>
<keyword evidence="10" id="KW-0472">Membrane</keyword>
<dbReference type="InterPro" id="IPR019050">
    <property type="entry name" value="FDF_dom"/>
</dbReference>
<evidence type="ECO:0000256" key="7">
    <source>
        <dbReference type="PROSITE-ProRule" id="PRU00846"/>
    </source>
</evidence>